<dbReference type="Pfam" id="PF00149">
    <property type="entry name" value="Metallophos"/>
    <property type="match status" value="1"/>
</dbReference>
<evidence type="ECO:0000259" key="1">
    <source>
        <dbReference type="Pfam" id="PF00149"/>
    </source>
</evidence>
<dbReference type="InterPro" id="IPR004843">
    <property type="entry name" value="Calcineurin-like_PHP"/>
</dbReference>
<sequence length="321" mass="35603">MNWGYRMSIAVVALVSVFVVVFYTVLPPGANAVSPLPVIRIISSVQRLTDPREKLLFVGDVHGRYDALLQLIDTQYGGIDAVDEHTKIVLLGDFLMKGPQSKEVADYILSHKDKIACLLGNTEITVLLSAVNPFYRFRMRNPLVFSHNKTVSSAMRDSAHELIFEPKGKHRAMVSELGYPRLSRLAEHCTIAAKFDLTLTGSTLYGVHAGMIPGDFSDDEHALSSVASLVNMKYVNGKNKTQTARKQSSLPHAKRWYKLWEGTRSPVTVLYGHDASRGLNLRKHTKGLDSGCARGGQLSALEYSYNTGDHEYTAQLLQVHC</sequence>
<evidence type="ECO:0000313" key="3">
    <source>
        <dbReference type="Proteomes" id="UP000006310"/>
    </source>
</evidence>
<proteinExistence type="predicted"/>
<dbReference type="HOGENOM" id="CLU_023125_0_1_1"/>
<dbReference type="KEGG" id="kng:KNAG_0F00940"/>
<dbReference type="PANTHER" id="PTHR42850">
    <property type="entry name" value="METALLOPHOSPHOESTERASE"/>
    <property type="match status" value="1"/>
</dbReference>
<dbReference type="GO" id="GO:0016791">
    <property type="term" value="F:phosphatase activity"/>
    <property type="evidence" value="ECO:0007669"/>
    <property type="project" value="TreeGrafter"/>
</dbReference>
<dbReference type="AlphaFoldDB" id="J7RMH8"/>
<dbReference type="GeneID" id="34526478"/>
<reference evidence="3" key="2">
    <citation type="submission" date="2012-08" db="EMBL/GenBank/DDBJ databases">
        <title>Genome sequence of Kazachstania naganishii.</title>
        <authorList>
            <person name="Gordon J.L."/>
            <person name="Armisen D."/>
            <person name="Proux-Wera E."/>
            <person name="OhEigeartaigh S.S."/>
            <person name="Byrne K.P."/>
            <person name="Wolfe K.H."/>
        </authorList>
    </citation>
    <scope>NUCLEOTIDE SEQUENCE [LARGE SCALE GENOMIC DNA]</scope>
    <source>
        <strain evidence="3">ATCC MYA-139 / BCRC 22969 / CBS 8797 / CCRC 22969 / KCTC 17520 / NBRC 10181 / NCYC 3082</strain>
    </source>
</reference>
<dbReference type="GO" id="GO:0000298">
    <property type="term" value="F:endopolyphosphatase activity"/>
    <property type="evidence" value="ECO:0007669"/>
    <property type="project" value="EnsemblFungi"/>
</dbReference>
<dbReference type="SUPFAM" id="SSF56300">
    <property type="entry name" value="Metallo-dependent phosphatases"/>
    <property type="match status" value="1"/>
</dbReference>
<keyword evidence="3" id="KW-1185">Reference proteome</keyword>
<name>J7RMH8_HUIN7</name>
<dbReference type="InterPro" id="IPR050126">
    <property type="entry name" value="Ap4A_hydrolase"/>
</dbReference>
<dbReference type="InterPro" id="IPR029052">
    <property type="entry name" value="Metallo-depent_PP-like"/>
</dbReference>
<protein>
    <recommendedName>
        <fullName evidence="1">Calcineurin-like phosphoesterase domain-containing protein</fullName>
    </recommendedName>
</protein>
<dbReference type="GO" id="GO:0016036">
    <property type="term" value="P:cellular response to phosphate starvation"/>
    <property type="evidence" value="ECO:0007669"/>
    <property type="project" value="EnsemblFungi"/>
</dbReference>
<organism evidence="2 3">
    <name type="scientific">Huiozyma naganishii (strain ATCC MYA-139 / BCRC 22969 / CBS 8797 / KCTC 17520 / NBRC 10181 / NCYC 3082 / Yp74L-3)</name>
    <name type="common">Yeast</name>
    <name type="synonym">Kazachstania naganishii</name>
    <dbReference type="NCBI Taxonomy" id="1071383"/>
    <lineage>
        <taxon>Eukaryota</taxon>
        <taxon>Fungi</taxon>
        <taxon>Dikarya</taxon>
        <taxon>Ascomycota</taxon>
        <taxon>Saccharomycotina</taxon>
        <taxon>Saccharomycetes</taxon>
        <taxon>Saccharomycetales</taxon>
        <taxon>Saccharomycetaceae</taxon>
        <taxon>Huiozyma</taxon>
    </lineage>
</organism>
<dbReference type="EMBL" id="HE978319">
    <property type="protein sequence ID" value="CCK70763.1"/>
    <property type="molecule type" value="Genomic_DNA"/>
</dbReference>
<dbReference type="PANTHER" id="PTHR42850:SF4">
    <property type="entry name" value="ZINC-DEPENDENT ENDOPOLYPHOSPHATASE"/>
    <property type="match status" value="1"/>
</dbReference>
<dbReference type="Gene3D" id="3.60.21.10">
    <property type="match status" value="1"/>
</dbReference>
<accession>J7RMH8</accession>
<dbReference type="STRING" id="1071383.J7RMH8"/>
<evidence type="ECO:0000313" key="2">
    <source>
        <dbReference type="EMBL" id="CCK70763.1"/>
    </source>
</evidence>
<dbReference type="GO" id="GO:0006798">
    <property type="term" value="P:polyphosphate catabolic process"/>
    <property type="evidence" value="ECO:0007669"/>
    <property type="project" value="EnsemblFungi"/>
</dbReference>
<reference evidence="2 3" key="1">
    <citation type="journal article" date="2011" name="Proc. Natl. Acad. Sci. U.S.A.">
        <title>Evolutionary erosion of yeast sex chromosomes by mating-type switching accidents.</title>
        <authorList>
            <person name="Gordon J.L."/>
            <person name="Armisen D."/>
            <person name="Proux-Wera E."/>
            <person name="Oheigeartaigh S.S."/>
            <person name="Byrne K.P."/>
            <person name="Wolfe K.H."/>
        </authorList>
    </citation>
    <scope>NUCLEOTIDE SEQUENCE [LARGE SCALE GENOMIC DNA]</scope>
    <source>
        <strain evidence="3">ATCC MYA-139 / BCRC 22969 / CBS 8797 / CCRC 22969 / KCTC 17520 / NBRC 10181 / NCYC 3082</strain>
    </source>
</reference>
<dbReference type="GO" id="GO:0000324">
    <property type="term" value="C:fungal-type vacuole"/>
    <property type="evidence" value="ECO:0007669"/>
    <property type="project" value="EnsemblFungi"/>
</dbReference>
<dbReference type="eggNOG" id="KOG0371">
    <property type="taxonomic scope" value="Eukaryota"/>
</dbReference>
<dbReference type="RefSeq" id="XP_022465009.1">
    <property type="nucleotide sequence ID" value="XM_022608521.1"/>
</dbReference>
<gene>
    <name evidence="2" type="primary">KNAG0F00940</name>
    <name evidence="2" type="ordered locus">KNAG_0F00940</name>
</gene>
<dbReference type="Proteomes" id="UP000006310">
    <property type="component" value="Chromosome 6"/>
</dbReference>
<dbReference type="OrthoDB" id="10267127at2759"/>
<feature type="domain" description="Calcineurin-like phosphoesterase" evidence="1">
    <location>
        <begin position="54"/>
        <end position="149"/>
    </location>
</feature>
<dbReference type="OMA" id="CLYGHQL"/>
<dbReference type="GO" id="GO:0005775">
    <property type="term" value="C:vacuolar lumen"/>
    <property type="evidence" value="ECO:0007669"/>
    <property type="project" value="EnsemblFungi"/>
</dbReference>